<protein>
    <submittedName>
        <fullName evidence="1">Uncharacterized protein</fullName>
    </submittedName>
</protein>
<proteinExistence type="predicted"/>
<organism evidence="1 2">
    <name type="scientific">Araneus ventricosus</name>
    <name type="common">Orbweaver spider</name>
    <name type="synonym">Epeira ventricosa</name>
    <dbReference type="NCBI Taxonomy" id="182803"/>
    <lineage>
        <taxon>Eukaryota</taxon>
        <taxon>Metazoa</taxon>
        <taxon>Ecdysozoa</taxon>
        <taxon>Arthropoda</taxon>
        <taxon>Chelicerata</taxon>
        <taxon>Arachnida</taxon>
        <taxon>Araneae</taxon>
        <taxon>Araneomorphae</taxon>
        <taxon>Entelegynae</taxon>
        <taxon>Araneoidea</taxon>
        <taxon>Araneidae</taxon>
        <taxon>Araneus</taxon>
    </lineage>
</organism>
<gene>
    <name evidence="1" type="ORF">AVEN_198893_1</name>
</gene>
<keyword evidence="2" id="KW-1185">Reference proteome</keyword>
<sequence>MRFKKNRQQYINTCHKNDKNCNISEIIILLFRDLNRRFVENWSDDAYLGETHHDRGAFLHNFMHGDAAVYGSVDDSGSVHVHGDAIAASQSTHLEEASIAYENRLLMN</sequence>
<evidence type="ECO:0000313" key="2">
    <source>
        <dbReference type="Proteomes" id="UP000499080"/>
    </source>
</evidence>
<comment type="caution">
    <text evidence="1">The sequence shown here is derived from an EMBL/GenBank/DDBJ whole genome shotgun (WGS) entry which is preliminary data.</text>
</comment>
<dbReference type="EMBL" id="BGPR01090198">
    <property type="protein sequence ID" value="GBM18426.1"/>
    <property type="molecule type" value="Genomic_DNA"/>
</dbReference>
<reference evidence="1 2" key="1">
    <citation type="journal article" date="2019" name="Sci. Rep.">
        <title>Orb-weaving spider Araneus ventricosus genome elucidates the spidroin gene catalogue.</title>
        <authorList>
            <person name="Kono N."/>
            <person name="Nakamura H."/>
            <person name="Ohtoshi R."/>
            <person name="Moran D.A.P."/>
            <person name="Shinohara A."/>
            <person name="Yoshida Y."/>
            <person name="Fujiwara M."/>
            <person name="Mori M."/>
            <person name="Tomita M."/>
            <person name="Arakawa K."/>
        </authorList>
    </citation>
    <scope>NUCLEOTIDE SEQUENCE [LARGE SCALE GENOMIC DNA]</scope>
</reference>
<name>A0A4Y2DQY1_ARAVE</name>
<dbReference type="Proteomes" id="UP000499080">
    <property type="component" value="Unassembled WGS sequence"/>
</dbReference>
<accession>A0A4Y2DQY1</accession>
<dbReference type="AlphaFoldDB" id="A0A4Y2DQY1"/>
<evidence type="ECO:0000313" key="1">
    <source>
        <dbReference type="EMBL" id="GBM18426.1"/>
    </source>
</evidence>